<dbReference type="GO" id="GO:0046921">
    <property type="term" value="F:alpha-(1-&gt;6)-fucosyltransferase activity"/>
    <property type="evidence" value="ECO:0007669"/>
    <property type="project" value="TreeGrafter"/>
</dbReference>
<evidence type="ECO:0000256" key="1">
    <source>
        <dbReference type="SAM" id="MobiDB-lite"/>
    </source>
</evidence>
<dbReference type="AlphaFoldDB" id="A0AA36IPD2"/>
<dbReference type="Gene3D" id="3.40.50.11350">
    <property type="match status" value="1"/>
</dbReference>
<proteinExistence type="predicted"/>
<name>A0AA36IPD2_9DINO</name>
<dbReference type="PANTHER" id="PTHR13132:SF29">
    <property type="entry name" value="ALPHA-(1,6)-FUCOSYLTRANSFERASE"/>
    <property type="match status" value="1"/>
</dbReference>
<protein>
    <recommendedName>
        <fullName evidence="2">Alpha-(1,6)-fucosyltransferase N- and catalytic domain-containing protein</fullName>
    </recommendedName>
</protein>
<gene>
    <name evidence="3" type="ORF">EVOR1521_LOCUS15684</name>
</gene>
<evidence type="ECO:0000313" key="4">
    <source>
        <dbReference type="Proteomes" id="UP001178507"/>
    </source>
</evidence>
<keyword evidence="4" id="KW-1185">Reference proteome</keyword>
<sequence length="446" mass="49853">MDRGRQGLRCLAFAAALCLAYIAGYLQGGALCPQLATWARSPQDLAETSAIPLAREEESVQSDDVAPVDDSPGTTQPPMPIDDKPMRSGKGCSQYEGVSFPLDGWPEEVRAKEGVSIYGTGWAQRRLREHQFPGSCAGKSFVEHGMFRSGIGSNFHISAAVLAMALNEGSIYLWPEDDTENPWTHGDKKSLVDCPGGKAVSSYQCYLKPPSSCKGSGGSRFTGVKRERGKLELKSTELIPRMFKELLKCSGYHSRYWVKWWRAQAVAFLLRPSDATREELAAFRRQSLVGTMQAGVLGSYVRHGDKYYEATEYPFQDYLQIFGWILGTAEVKRCAGSEALLAPFQWQLPKLRSVRRLYLGSDDANVLQEALSSFRNLIYMNVSRLSKRMSLMKVQRRLGPKQMVMESLLNLQLLMESDAFVCTWSSNWCRLVDEMRLTAATQLGFL</sequence>
<dbReference type="InterPro" id="IPR045573">
    <property type="entry name" value="Fut8_N_cat"/>
</dbReference>
<reference evidence="3" key="1">
    <citation type="submission" date="2023-08" db="EMBL/GenBank/DDBJ databases">
        <authorList>
            <person name="Chen Y."/>
            <person name="Shah S."/>
            <person name="Dougan E. K."/>
            <person name="Thang M."/>
            <person name="Chan C."/>
        </authorList>
    </citation>
    <scope>NUCLEOTIDE SEQUENCE</scope>
</reference>
<dbReference type="PANTHER" id="PTHR13132">
    <property type="entry name" value="ALPHA- 1,6 -FUCOSYLTRANSFERASE"/>
    <property type="match status" value="1"/>
</dbReference>
<dbReference type="Pfam" id="PF19745">
    <property type="entry name" value="FUT8_N_cat"/>
    <property type="match status" value="1"/>
</dbReference>
<dbReference type="Proteomes" id="UP001178507">
    <property type="component" value="Unassembled WGS sequence"/>
</dbReference>
<comment type="caution">
    <text evidence="3">The sequence shown here is derived from an EMBL/GenBank/DDBJ whole genome shotgun (WGS) entry which is preliminary data.</text>
</comment>
<evidence type="ECO:0000313" key="3">
    <source>
        <dbReference type="EMBL" id="CAJ1390203.1"/>
    </source>
</evidence>
<feature type="region of interest" description="Disordered" evidence="1">
    <location>
        <begin position="55"/>
        <end position="91"/>
    </location>
</feature>
<organism evidence="3 4">
    <name type="scientific">Effrenium voratum</name>
    <dbReference type="NCBI Taxonomy" id="2562239"/>
    <lineage>
        <taxon>Eukaryota</taxon>
        <taxon>Sar</taxon>
        <taxon>Alveolata</taxon>
        <taxon>Dinophyceae</taxon>
        <taxon>Suessiales</taxon>
        <taxon>Symbiodiniaceae</taxon>
        <taxon>Effrenium</taxon>
    </lineage>
</organism>
<feature type="domain" description="Alpha-(1,6)-fucosyltransferase N- and catalytic" evidence="2">
    <location>
        <begin position="251"/>
        <end position="438"/>
    </location>
</feature>
<dbReference type="EMBL" id="CAUJNA010002024">
    <property type="protein sequence ID" value="CAJ1390203.1"/>
    <property type="molecule type" value="Genomic_DNA"/>
</dbReference>
<dbReference type="GO" id="GO:0006487">
    <property type="term" value="P:protein N-linked glycosylation"/>
    <property type="evidence" value="ECO:0007669"/>
    <property type="project" value="TreeGrafter"/>
</dbReference>
<accession>A0AA36IPD2</accession>
<evidence type="ECO:0000259" key="2">
    <source>
        <dbReference type="Pfam" id="PF19745"/>
    </source>
</evidence>